<reference evidence="1" key="1">
    <citation type="submission" date="2023-04" db="EMBL/GenBank/DDBJ databases">
        <title>Draft Genome sequencing of Naganishia species isolated from polar environments using Oxford Nanopore Technology.</title>
        <authorList>
            <person name="Leo P."/>
            <person name="Venkateswaran K."/>
        </authorList>
    </citation>
    <scope>NUCLEOTIDE SEQUENCE</scope>
    <source>
        <strain evidence="1">MNA-CCFEE 5262</strain>
    </source>
</reference>
<evidence type="ECO:0000313" key="2">
    <source>
        <dbReference type="Proteomes" id="UP001230649"/>
    </source>
</evidence>
<sequence>MAAIGRKPVGEFLDGGSYLKHKLETHVLAIEERHIRAEQATTKEVVQDAEKRDEPVKEDAVKTLMDEFSLSKGEATKALRAASGNVDDAIRQIIEA</sequence>
<dbReference type="EMBL" id="JASBWS010000134">
    <property type="protein sequence ID" value="KAJ9094811.1"/>
    <property type="molecule type" value="Genomic_DNA"/>
</dbReference>
<organism evidence="1 2">
    <name type="scientific">Naganishia adeliensis</name>
    <dbReference type="NCBI Taxonomy" id="92952"/>
    <lineage>
        <taxon>Eukaryota</taxon>
        <taxon>Fungi</taxon>
        <taxon>Dikarya</taxon>
        <taxon>Basidiomycota</taxon>
        <taxon>Agaricomycotina</taxon>
        <taxon>Tremellomycetes</taxon>
        <taxon>Filobasidiales</taxon>
        <taxon>Filobasidiaceae</taxon>
        <taxon>Naganishia</taxon>
    </lineage>
</organism>
<comment type="caution">
    <text evidence="1">The sequence shown here is derived from an EMBL/GenBank/DDBJ whole genome shotgun (WGS) entry which is preliminary data.</text>
</comment>
<dbReference type="Proteomes" id="UP001230649">
    <property type="component" value="Unassembled WGS sequence"/>
</dbReference>
<name>A0ACC2V836_9TREE</name>
<evidence type="ECO:0000313" key="1">
    <source>
        <dbReference type="EMBL" id="KAJ9094811.1"/>
    </source>
</evidence>
<protein>
    <submittedName>
        <fullName evidence="1">Uncharacterized protein</fullName>
    </submittedName>
</protein>
<gene>
    <name evidence="1" type="ORF">QFC20_006825</name>
</gene>
<proteinExistence type="predicted"/>
<keyword evidence="2" id="KW-1185">Reference proteome</keyword>
<accession>A0ACC2V836</accession>